<dbReference type="InterPro" id="IPR004769">
    <property type="entry name" value="Pur_lyase"/>
</dbReference>
<dbReference type="GO" id="GO:0004148">
    <property type="term" value="F:dihydrolipoyl dehydrogenase (NADH) activity"/>
    <property type="evidence" value="ECO:0007669"/>
    <property type="project" value="UniProtKB-EC"/>
</dbReference>
<evidence type="ECO:0000256" key="9">
    <source>
        <dbReference type="ARBA" id="ARBA00023239"/>
    </source>
</evidence>
<dbReference type="InterPro" id="IPR008948">
    <property type="entry name" value="L-Aspartase-like"/>
</dbReference>
<comment type="miscellaneous">
    <text evidence="11">The active site is a redox-active disulfide bond.</text>
</comment>
<sequence>MNFDLIVLGSGPGGYVAAIRAAQLKMKVAIIERESLGGICLNWGCIPTKALLKSAQVFEYLQHASDYGISVKGGSADFDAIVKRSRGVADGMNKGIAYLMKKNNITVIMGTGKLEKGGKVAVTDAAGAVASYTAPHIIVATGGRAKELPNIKIDGKKVIEYRKAMSLETQPKRMVIVGAGAIGVEFGYFYNSIGTEVTIVEYMDQGLVPREDADISKELTKVFAKKGIKTLAGTGVETIDTSGKTIKVNVKAKKDGATSTIECDVVLSAAGVTPNTENIGLEELGVTTDRGYIKVDEYCRTNVPGIYAIGDVLPTPALAHVASAEGILCVEHIAGLHVTPINYNNIPGCTYCSPEVASVGYTEQAAKDAGYDILVTDAEYIKSIERTTNHDIKAVEYFLKERFDRLGLHDYREFVHFGLTSQDINNTAIPLLLKNAVEDTYLPLLQQFRKQLYDMSQEWAHIPMLARTHGQPASPTRLGKELRVFVERLDVQMAMLKTIPYKAKFGGATGNLNAHFAAYPDYNWHLFADDFVRDGLGLERSHHTTQIEHYDCLAALFHNLSRINTILIDFCRDMWQYISIEYFRQKTVASEVGSSAMPHKVNPIEYENAEGNLGVANAIFAHLAEKLPISRLQRDLTDSTVLRNVGVPFAHTLVALKSLQKGLNKLQLNEGKLSEDLEDNWMVIAEGIQAILRRENFPQPYEALKEFTRGKTDIGRESLHAFIHQLPIDDEVKEELLALTPHNFVGQ</sequence>
<dbReference type="PANTHER" id="PTHR43411">
    <property type="entry name" value="ADENYLOSUCCINATE LYASE"/>
    <property type="match status" value="1"/>
</dbReference>
<dbReference type="EC" id="1.8.1.4" evidence="11"/>
<dbReference type="InterPro" id="IPR020557">
    <property type="entry name" value="Fumarate_lyase_CS"/>
</dbReference>
<evidence type="ECO:0000259" key="13">
    <source>
        <dbReference type="Pfam" id="PF07992"/>
    </source>
</evidence>
<evidence type="ECO:0000256" key="10">
    <source>
        <dbReference type="ARBA" id="ARBA00023284"/>
    </source>
</evidence>
<dbReference type="InterPro" id="IPR006258">
    <property type="entry name" value="Lipoamide_DH"/>
</dbReference>
<dbReference type="InterPro" id="IPR024083">
    <property type="entry name" value="Fumarase/histidase_N"/>
</dbReference>
<comment type="similarity">
    <text evidence="3 11">Belongs to the class-I pyridine nucleotide-disulfide oxidoreductase family.</text>
</comment>
<dbReference type="Pfam" id="PF08328">
    <property type="entry name" value="ASL_C"/>
    <property type="match status" value="1"/>
</dbReference>
<dbReference type="Pfam" id="PF00206">
    <property type="entry name" value="Lyase_1"/>
    <property type="match status" value="1"/>
</dbReference>
<dbReference type="InterPro" id="IPR012999">
    <property type="entry name" value="Pyr_OxRdtase_I_AS"/>
</dbReference>
<evidence type="ECO:0000256" key="11">
    <source>
        <dbReference type="RuleBase" id="RU003692"/>
    </source>
</evidence>
<feature type="domain" description="Adenylosuccinate lyase PurB C-terminal" evidence="14">
    <location>
        <begin position="630"/>
        <end position="745"/>
    </location>
</feature>
<dbReference type="OrthoDB" id="361797at2759"/>
<dbReference type="SUPFAM" id="SSF48557">
    <property type="entry name" value="L-aspartase-like"/>
    <property type="match status" value="1"/>
</dbReference>
<feature type="domain" description="FAD/NAD(P)-binding" evidence="13">
    <location>
        <begin position="3"/>
        <end position="326"/>
    </location>
</feature>
<evidence type="ECO:0000259" key="12">
    <source>
        <dbReference type="Pfam" id="PF00206"/>
    </source>
</evidence>
<keyword evidence="10 11" id="KW-0676">Redox-active center</keyword>
<dbReference type="InterPro" id="IPR013539">
    <property type="entry name" value="PurB_C"/>
</dbReference>
<dbReference type="PRINTS" id="PR00368">
    <property type="entry name" value="FADPNR"/>
</dbReference>
<dbReference type="Gene3D" id="3.50.50.60">
    <property type="entry name" value="FAD/NAD(P)-binding domain"/>
    <property type="match status" value="2"/>
</dbReference>
<dbReference type="InterPro" id="IPR022761">
    <property type="entry name" value="Fumarate_lyase_N"/>
</dbReference>
<dbReference type="PROSITE" id="PS00163">
    <property type="entry name" value="FUMARATE_LYASES"/>
    <property type="match status" value="1"/>
</dbReference>
<dbReference type="InterPro" id="IPR047136">
    <property type="entry name" value="PurB_bact"/>
</dbReference>
<comment type="cofactor">
    <cofactor evidence="11">
        <name>FAD</name>
        <dbReference type="ChEBI" id="CHEBI:57692"/>
    </cofactor>
    <text evidence="11">Binds 1 FAD per subunit.</text>
</comment>
<dbReference type="NCBIfam" id="TIGR01350">
    <property type="entry name" value="lipoamide_DH"/>
    <property type="match status" value="1"/>
</dbReference>
<comment type="pathway">
    <text evidence="1">Purine metabolism; IMP biosynthesis via de novo pathway; 5-amino-1-(5-phospho-D-ribosyl)imidazole-4-carboxamide from 5-amino-1-(5-phospho-D-ribosyl)imidazole-4-carboxylate: step 2/2.</text>
</comment>
<evidence type="ECO:0000256" key="8">
    <source>
        <dbReference type="ARBA" id="ARBA00023157"/>
    </source>
</evidence>
<keyword evidence="16" id="KW-1185">Reference proteome</keyword>
<evidence type="ECO:0000259" key="14">
    <source>
        <dbReference type="Pfam" id="PF08328"/>
    </source>
</evidence>
<evidence type="ECO:0000256" key="3">
    <source>
        <dbReference type="ARBA" id="ARBA00007532"/>
    </source>
</evidence>
<dbReference type="InterPro" id="IPR036188">
    <property type="entry name" value="FAD/NAD-bd_sf"/>
</dbReference>
<dbReference type="GO" id="GO:0004018">
    <property type="term" value="F:N6-(1,2-dicarboxyethyl)AMP AMP-lyase (fumarate-forming) activity"/>
    <property type="evidence" value="ECO:0007669"/>
    <property type="project" value="InterPro"/>
</dbReference>
<keyword evidence="9" id="KW-0456">Lyase</keyword>
<dbReference type="EMBL" id="LR900566">
    <property type="protein sequence ID" value="CAD7246134.1"/>
    <property type="molecule type" value="Genomic_DNA"/>
</dbReference>
<gene>
    <name evidence="15" type="ORF">DSTB1V02_LOCUS5991</name>
</gene>
<evidence type="ECO:0000256" key="4">
    <source>
        <dbReference type="ARBA" id="ARBA00022630"/>
    </source>
</evidence>
<dbReference type="PANTHER" id="PTHR43411:SF1">
    <property type="entry name" value="ADENYLOSUCCINATE LYASE"/>
    <property type="match status" value="1"/>
</dbReference>
<dbReference type="Gene3D" id="1.10.40.30">
    <property type="entry name" value="Fumarase/aspartase (C-terminal domain)"/>
    <property type="match status" value="1"/>
</dbReference>
<keyword evidence="5" id="KW-0658">Purine biosynthesis</keyword>
<evidence type="ECO:0000256" key="5">
    <source>
        <dbReference type="ARBA" id="ARBA00022755"/>
    </source>
</evidence>
<evidence type="ECO:0000256" key="7">
    <source>
        <dbReference type="ARBA" id="ARBA00023002"/>
    </source>
</evidence>
<evidence type="ECO:0000313" key="15">
    <source>
        <dbReference type="EMBL" id="CAD7246134.1"/>
    </source>
</evidence>
<reference evidence="15" key="1">
    <citation type="submission" date="2020-11" db="EMBL/GenBank/DDBJ databases">
        <authorList>
            <person name="Tran Van P."/>
        </authorList>
    </citation>
    <scope>NUCLEOTIDE SEQUENCE</scope>
</reference>
<proteinExistence type="inferred from homology"/>
<keyword evidence="4 11" id="KW-0285">Flavoprotein</keyword>
<organism evidence="15">
    <name type="scientific">Darwinula stevensoni</name>
    <dbReference type="NCBI Taxonomy" id="69355"/>
    <lineage>
        <taxon>Eukaryota</taxon>
        <taxon>Metazoa</taxon>
        <taxon>Ecdysozoa</taxon>
        <taxon>Arthropoda</taxon>
        <taxon>Crustacea</taxon>
        <taxon>Oligostraca</taxon>
        <taxon>Ostracoda</taxon>
        <taxon>Podocopa</taxon>
        <taxon>Podocopida</taxon>
        <taxon>Darwinulocopina</taxon>
        <taxon>Darwinuloidea</taxon>
        <taxon>Darwinulidae</taxon>
        <taxon>Darwinula</taxon>
    </lineage>
</organism>
<dbReference type="PRINTS" id="PR00411">
    <property type="entry name" value="PNDRDTASEI"/>
</dbReference>
<accession>A0A7R8XHE9</accession>
<dbReference type="Pfam" id="PF07992">
    <property type="entry name" value="Pyr_redox_2"/>
    <property type="match status" value="1"/>
</dbReference>
<dbReference type="InterPro" id="IPR023753">
    <property type="entry name" value="FAD/NAD-binding_dom"/>
</dbReference>
<evidence type="ECO:0000256" key="1">
    <source>
        <dbReference type="ARBA" id="ARBA00004706"/>
    </source>
</evidence>
<comment type="pathway">
    <text evidence="2">Purine metabolism; AMP biosynthesis via de novo pathway; AMP from IMP: step 2/2.</text>
</comment>
<dbReference type="GO" id="GO:0050660">
    <property type="term" value="F:flavin adenine dinucleotide binding"/>
    <property type="evidence" value="ECO:0007669"/>
    <property type="project" value="InterPro"/>
</dbReference>
<keyword evidence="6 11" id="KW-0274">FAD</keyword>
<dbReference type="NCBIfam" id="NF006764">
    <property type="entry name" value="PRK09285.1"/>
    <property type="match status" value="1"/>
</dbReference>
<dbReference type="AlphaFoldDB" id="A0A7R8XHE9"/>
<keyword evidence="7 11" id="KW-0560">Oxidoreductase</keyword>
<dbReference type="Proteomes" id="UP000677054">
    <property type="component" value="Unassembled WGS sequence"/>
</dbReference>
<dbReference type="GO" id="GO:0006188">
    <property type="term" value="P:IMP biosynthetic process"/>
    <property type="evidence" value="ECO:0007669"/>
    <property type="project" value="InterPro"/>
</dbReference>
<dbReference type="Gene3D" id="1.10.275.10">
    <property type="entry name" value="Fumarase/aspartase (N-terminal domain)"/>
    <property type="match status" value="1"/>
</dbReference>
<evidence type="ECO:0000256" key="6">
    <source>
        <dbReference type="ARBA" id="ARBA00022827"/>
    </source>
</evidence>
<dbReference type="SUPFAM" id="SSF51905">
    <property type="entry name" value="FAD/NAD(P)-binding domain"/>
    <property type="match status" value="1"/>
</dbReference>
<name>A0A7R8XHE9_9CRUS</name>
<feature type="domain" description="Fumarate lyase N-terminal" evidence="12">
    <location>
        <begin position="364"/>
        <end position="612"/>
    </location>
</feature>
<dbReference type="PROSITE" id="PS00076">
    <property type="entry name" value="PYRIDINE_REDOX_1"/>
    <property type="match status" value="1"/>
</dbReference>
<keyword evidence="8" id="KW-1015">Disulfide bond</keyword>
<dbReference type="NCBIfam" id="TIGR00928">
    <property type="entry name" value="purB"/>
    <property type="match status" value="1"/>
</dbReference>
<keyword evidence="11" id="KW-0520">NAD</keyword>
<evidence type="ECO:0000313" key="16">
    <source>
        <dbReference type="Proteomes" id="UP000677054"/>
    </source>
</evidence>
<comment type="catalytic activity">
    <reaction evidence="11">
        <text>N(6)-[(R)-dihydrolipoyl]-L-lysyl-[protein] + NAD(+) = N(6)-[(R)-lipoyl]-L-lysyl-[protein] + NADH + H(+)</text>
        <dbReference type="Rhea" id="RHEA:15045"/>
        <dbReference type="Rhea" id="RHEA-COMP:10474"/>
        <dbReference type="Rhea" id="RHEA-COMP:10475"/>
        <dbReference type="ChEBI" id="CHEBI:15378"/>
        <dbReference type="ChEBI" id="CHEBI:57540"/>
        <dbReference type="ChEBI" id="CHEBI:57945"/>
        <dbReference type="ChEBI" id="CHEBI:83099"/>
        <dbReference type="ChEBI" id="CHEBI:83100"/>
        <dbReference type="EC" id="1.8.1.4"/>
    </reaction>
</comment>
<protein>
    <recommendedName>
        <fullName evidence="11">Dihydrolipoyl dehydrogenase</fullName>
        <ecNumber evidence="11">1.8.1.4</ecNumber>
    </recommendedName>
</protein>
<dbReference type="EMBL" id="CAJPEV010001049">
    <property type="protein sequence ID" value="CAG0890383.1"/>
    <property type="molecule type" value="Genomic_DNA"/>
</dbReference>
<evidence type="ECO:0000256" key="2">
    <source>
        <dbReference type="ARBA" id="ARBA00004734"/>
    </source>
</evidence>
<dbReference type="Gene3D" id="1.20.200.10">
    <property type="entry name" value="Fumarase/aspartase (Central domain)"/>
    <property type="match status" value="1"/>
</dbReference>